<evidence type="ECO:0008006" key="4">
    <source>
        <dbReference type="Google" id="ProtNLM"/>
    </source>
</evidence>
<dbReference type="SUPFAM" id="SSF81383">
    <property type="entry name" value="F-box domain"/>
    <property type="match status" value="1"/>
</dbReference>
<dbReference type="AlphaFoldDB" id="A0A9P5UH64"/>
<feature type="region of interest" description="Disordered" evidence="1">
    <location>
        <begin position="1"/>
        <end position="20"/>
    </location>
</feature>
<gene>
    <name evidence="2" type="ORF">BDP27DRAFT_1281459</name>
</gene>
<proteinExistence type="predicted"/>
<name>A0A9P5UH64_9AGAR</name>
<comment type="caution">
    <text evidence="2">The sequence shown here is derived from an EMBL/GenBank/DDBJ whole genome shotgun (WGS) entry which is preliminary data.</text>
</comment>
<dbReference type="OrthoDB" id="3220023at2759"/>
<feature type="region of interest" description="Disordered" evidence="1">
    <location>
        <begin position="590"/>
        <end position="652"/>
    </location>
</feature>
<evidence type="ECO:0000313" key="3">
    <source>
        <dbReference type="Proteomes" id="UP000772434"/>
    </source>
</evidence>
<reference evidence="2" key="1">
    <citation type="submission" date="2020-11" db="EMBL/GenBank/DDBJ databases">
        <authorList>
            <consortium name="DOE Joint Genome Institute"/>
            <person name="Ahrendt S."/>
            <person name="Riley R."/>
            <person name="Andreopoulos W."/>
            <person name="Labutti K."/>
            <person name="Pangilinan J."/>
            <person name="Ruiz-Duenas F.J."/>
            <person name="Barrasa J.M."/>
            <person name="Sanchez-Garcia M."/>
            <person name="Camarero S."/>
            <person name="Miyauchi S."/>
            <person name="Serrano A."/>
            <person name="Linde D."/>
            <person name="Babiker R."/>
            <person name="Drula E."/>
            <person name="Ayuso-Fernandez I."/>
            <person name="Pacheco R."/>
            <person name="Padilla G."/>
            <person name="Ferreira P."/>
            <person name="Barriuso J."/>
            <person name="Kellner H."/>
            <person name="Castanera R."/>
            <person name="Alfaro M."/>
            <person name="Ramirez L."/>
            <person name="Pisabarro A.G."/>
            <person name="Kuo A."/>
            <person name="Tritt A."/>
            <person name="Lipzen A."/>
            <person name="He G."/>
            <person name="Yan M."/>
            <person name="Ng V."/>
            <person name="Cullen D."/>
            <person name="Martin F."/>
            <person name="Rosso M.-N."/>
            <person name="Henrissat B."/>
            <person name="Hibbett D."/>
            <person name="Martinez A.T."/>
            <person name="Grigoriev I.V."/>
        </authorList>
    </citation>
    <scope>NUCLEOTIDE SEQUENCE</scope>
    <source>
        <strain evidence="2">AH 40177</strain>
    </source>
</reference>
<organism evidence="2 3">
    <name type="scientific">Rhodocollybia butyracea</name>
    <dbReference type="NCBI Taxonomy" id="206335"/>
    <lineage>
        <taxon>Eukaryota</taxon>
        <taxon>Fungi</taxon>
        <taxon>Dikarya</taxon>
        <taxon>Basidiomycota</taxon>
        <taxon>Agaricomycotina</taxon>
        <taxon>Agaricomycetes</taxon>
        <taxon>Agaricomycetidae</taxon>
        <taxon>Agaricales</taxon>
        <taxon>Marasmiineae</taxon>
        <taxon>Omphalotaceae</taxon>
        <taxon>Rhodocollybia</taxon>
    </lineage>
</organism>
<dbReference type="EMBL" id="JADNRY010000001">
    <property type="protein sequence ID" value="KAF9078708.1"/>
    <property type="molecule type" value="Genomic_DNA"/>
</dbReference>
<sequence>MTKHPLKKQKRVQPQTEPKDSTCHLTNLPLELLAEILLYTASPKAILSVARCSKFLCLTLLHPRNQYLWKSSRQNCLPTPLPEPCPQFTEAAFVAFVFDAGPCEICGNIVDGFKSYGLQARLCDKPDCKETFRQDKLQDRVFASNHVFEDILPVVESRECFGTPSSFGFSFISSQVWPQTELSNAVFRRSDWTLAHQKFVDASSKPELLGKFIADCQRKSAEKKAYMQMCVSVFAWRKTYSAALRDMKGINTNFSKNLAAKEGLVFWDMVQTPTYAPLLKRKSMALEKIEQSDYNLREAAIATELVKIAERRGRRTHEAGYSARRNAVEKHYNRLRALKQETPLPCLPSFRELPIIHQLQHSNQSDEKMLDKNIQSKPIQNLIRSELAKFHVEAKNSLAEILGLLNWKSPSSKKAHPAERLTAQFRCRTCQRVEAKYRESGCMDYAGVIMHQCAVTLDKSVPAKPFKASRFEKDEKAIAVITTLLKTCGIASDEKDAPKLLSAIGPRISCLSCDAQIVLEPMAVIGHSRRHESMTIALLPQDDANTILSERPLSQGLATKLLNKGSVAVNMRNQKIYTCRHCVQVKPAMPTTGGVSTKSSSETNSAASSSAGGSSSGAATKPATLDSTKSTPAAAITAKSPQQDQPPKADRKPTLYIFDGLRSHLKGLHKITDIRDEDFFCTKELEWPKK</sequence>
<evidence type="ECO:0000313" key="2">
    <source>
        <dbReference type="EMBL" id="KAF9078708.1"/>
    </source>
</evidence>
<keyword evidence="3" id="KW-1185">Reference proteome</keyword>
<feature type="compositionally biased region" description="Low complexity" evidence="1">
    <location>
        <begin position="596"/>
        <end position="620"/>
    </location>
</feature>
<feature type="compositionally biased region" description="Basic residues" evidence="1">
    <location>
        <begin position="1"/>
        <end position="11"/>
    </location>
</feature>
<evidence type="ECO:0000256" key="1">
    <source>
        <dbReference type="SAM" id="MobiDB-lite"/>
    </source>
</evidence>
<protein>
    <recommendedName>
        <fullName evidence="4">F-box domain-containing protein</fullName>
    </recommendedName>
</protein>
<accession>A0A9P5UH64</accession>
<dbReference type="InterPro" id="IPR036047">
    <property type="entry name" value="F-box-like_dom_sf"/>
</dbReference>
<dbReference type="Proteomes" id="UP000772434">
    <property type="component" value="Unassembled WGS sequence"/>
</dbReference>